<comment type="similarity">
    <text evidence="1">Belongs to the polysaccharide lyase 8 family.</text>
</comment>
<dbReference type="Pfam" id="PF02884">
    <property type="entry name" value="Lyase_8_C"/>
    <property type="match status" value="1"/>
</dbReference>
<keyword evidence="3 8" id="KW-0456">Lyase</keyword>
<feature type="active site" evidence="4">
    <location>
        <position position="238"/>
    </location>
</feature>
<proteinExistence type="inferred from homology"/>
<organism evidence="8 9">
    <name type="scientific">Paenibacillus sabuli</name>
    <dbReference type="NCBI Taxonomy" id="2772509"/>
    <lineage>
        <taxon>Bacteria</taxon>
        <taxon>Bacillati</taxon>
        <taxon>Bacillota</taxon>
        <taxon>Bacilli</taxon>
        <taxon>Bacillales</taxon>
        <taxon>Paenibacillaceae</taxon>
        <taxon>Paenibacillus</taxon>
    </lineage>
</organism>
<dbReference type="SUPFAM" id="SSF74650">
    <property type="entry name" value="Galactose mutarotase-like"/>
    <property type="match status" value="1"/>
</dbReference>
<name>A0A927BSD5_9BACL</name>
<dbReference type="InterPro" id="IPR012970">
    <property type="entry name" value="Lyase_8_alpha_N"/>
</dbReference>
<reference evidence="8" key="1">
    <citation type="submission" date="2020-09" db="EMBL/GenBank/DDBJ databases">
        <title>A novel bacterium of genus Paenibacillus, isolated from South China Sea.</title>
        <authorList>
            <person name="Huang H."/>
            <person name="Mo K."/>
            <person name="Hu Y."/>
        </authorList>
    </citation>
    <scope>NUCLEOTIDE SEQUENCE</scope>
    <source>
        <strain evidence="8">IB182496</strain>
    </source>
</reference>
<dbReference type="RefSeq" id="WP_190915942.1">
    <property type="nucleotide sequence ID" value="NZ_JACXIZ010000012.1"/>
</dbReference>
<dbReference type="InterPro" id="IPR014718">
    <property type="entry name" value="GH-type_carb-bd"/>
</dbReference>
<dbReference type="Gene3D" id="2.60.220.10">
    <property type="entry name" value="Polysaccharide lyase family 8-like, C-terminal"/>
    <property type="match status" value="1"/>
</dbReference>
<feature type="domain" description="Polysaccharide lyase 8 N-terminal alpha-helical" evidence="7">
    <location>
        <begin position="33"/>
        <end position="321"/>
    </location>
</feature>
<evidence type="ECO:0000256" key="4">
    <source>
        <dbReference type="PIRSR" id="PIRSR638970-1"/>
    </source>
</evidence>
<dbReference type="InterPro" id="IPR008929">
    <property type="entry name" value="Chondroitin_lyas"/>
</dbReference>
<comment type="caution">
    <text evidence="8">The sequence shown here is derived from an EMBL/GenBank/DDBJ whole genome shotgun (WGS) entry which is preliminary data.</text>
</comment>
<feature type="domain" description="Polysaccharide lyase family 8 C-terminal" evidence="6">
    <location>
        <begin position="653"/>
        <end position="710"/>
    </location>
</feature>
<gene>
    <name evidence="8" type="ORF">IDH44_06720</name>
</gene>
<dbReference type="PANTHER" id="PTHR38481">
    <property type="entry name" value="HYALURONATE LYASE"/>
    <property type="match status" value="1"/>
</dbReference>
<dbReference type="AlphaFoldDB" id="A0A927BSD5"/>
<evidence type="ECO:0000256" key="1">
    <source>
        <dbReference type="ARBA" id="ARBA00006699"/>
    </source>
</evidence>
<dbReference type="SUPFAM" id="SSF49863">
    <property type="entry name" value="Hyaluronate lyase-like, C-terminal domain"/>
    <property type="match status" value="1"/>
</dbReference>
<dbReference type="Proteomes" id="UP000621560">
    <property type="component" value="Unassembled WGS sequence"/>
</dbReference>
<dbReference type="InterPro" id="IPR011013">
    <property type="entry name" value="Gal_mutarotase_sf_dom"/>
</dbReference>
<evidence type="ECO:0000259" key="7">
    <source>
        <dbReference type="Pfam" id="PF08124"/>
    </source>
</evidence>
<dbReference type="Gene3D" id="1.50.10.100">
    <property type="entry name" value="Chondroitin AC/alginate lyase"/>
    <property type="match status" value="1"/>
</dbReference>
<keyword evidence="2" id="KW-0732">Signal</keyword>
<dbReference type="GO" id="GO:0005576">
    <property type="term" value="C:extracellular region"/>
    <property type="evidence" value="ECO:0007669"/>
    <property type="project" value="InterPro"/>
</dbReference>
<dbReference type="InterPro" id="IPR004103">
    <property type="entry name" value="Lyase_8_C"/>
</dbReference>
<dbReference type="GO" id="GO:0030246">
    <property type="term" value="F:carbohydrate binding"/>
    <property type="evidence" value="ECO:0007669"/>
    <property type="project" value="InterPro"/>
</dbReference>
<keyword evidence="9" id="KW-1185">Reference proteome</keyword>
<dbReference type="Pfam" id="PF02278">
    <property type="entry name" value="Lyase_8"/>
    <property type="match status" value="1"/>
</dbReference>
<dbReference type="PANTHER" id="PTHR38481:SF1">
    <property type="entry name" value="HYALURONATE LYASE"/>
    <property type="match status" value="1"/>
</dbReference>
<sequence>MFDRLFERWRSGLVGGSGIALESSDPGWRVKIDRVTQTARGYARMIDPSGEEALWPDVPKLGHAGDLRENYLRLLDMATALATPGSALYEDAAMARSIVQGLAWMYERRYNEHVRVYGNWWHWEIGAPLQLLNTLCVMRGQLDAAALAAYVRVLDRFVPNPEMMRHSVLAEPYPSTGANRVWKSRAFLLLSLLKQDADGIRAASAALAPVFELADAGDGFYADGSFIQHKKFAYTGGYGKSLLKELAELAYMLHGSPWALPSDQVSVMVGWVRHSFEPFLYRGQMMDLVRGREISRRYPDSHSAGHAMIGAALQLAEVASPGEAGWLKGKAKQWMQQNTYRSYMEEASLPMAVLARPVLQDDTVQGGEEAAICRVFPRMDRAMARGTGYAVGISMFSERTGSYESINGENRQGWYTAHGMISLYNADLAHYSDGFWPTVDPYRLPGTTVSSVPREIGFGLGRREAGAFVGGVECGGKYGLVGMELVEPGEFRARKSWLLCGDVVMALGTVLEGAQVPEVETIVENRMLSRDGSNTLLIEADGACRAFTEAGVAKTVSPRWMHLSGTVPGAEIGYVFPRPKPLRLLREARRMSSHEMEEREGAAQLTRDYMTAWFEHDARAGSDHYAYVLLPGRSPEEVAAYAADPGMAIVTCTSDRHAIEDRESGLFAVHFWEDGMKSAGPVSCNKRASIVVQERADQVEMWIADPAQADEGSMAITLHLAVEGVECCDDRIAVQRLHPSVAMSVNRGGAKGSTLRIVFRKSKHNDS</sequence>
<evidence type="ECO:0000256" key="2">
    <source>
        <dbReference type="ARBA" id="ARBA00022729"/>
    </source>
</evidence>
<dbReference type="EMBL" id="JACXIZ010000012">
    <property type="protein sequence ID" value="MBD2844880.1"/>
    <property type="molecule type" value="Genomic_DNA"/>
</dbReference>
<dbReference type="InterPro" id="IPR038970">
    <property type="entry name" value="Lyase_8"/>
</dbReference>
<evidence type="ECO:0000259" key="5">
    <source>
        <dbReference type="Pfam" id="PF02278"/>
    </source>
</evidence>
<dbReference type="Pfam" id="PF08124">
    <property type="entry name" value="Lyase_8_N"/>
    <property type="match status" value="1"/>
</dbReference>
<evidence type="ECO:0000259" key="6">
    <source>
        <dbReference type="Pfam" id="PF02884"/>
    </source>
</evidence>
<dbReference type="CDD" id="cd01083">
    <property type="entry name" value="GAG_Lyase"/>
    <property type="match status" value="1"/>
</dbReference>
<dbReference type="Gene3D" id="2.70.98.10">
    <property type="match status" value="1"/>
</dbReference>
<dbReference type="InterPro" id="IPR011071">
    <property type="entry name" value="Lyase_8-like_C"/>
</dbReference>
<evidence type="ECO:0000313" key="9">
    <source>
        <dbReference type="Proteomes" id="UP000621560"/>
    </source>
</evidence>
<protein>
    <submittedName>
        <fullName evidence="8">Polysaccharide lyase 8 family protein</fullName>
    </submittedName>
</protein>
<evidence type="ECO:0000313" key="8">
    <source>
        <dbReference type="EMBL" id="MBD2844880.1"/>
    </source>
</evidence>
<dbReference type="GO" id="GO:0016837">
    <property type="term" value="F:carbon-oxygen lyase activity, acting on polysaccharides"/>
    <property type="evidence" value="ECO:0007669"/>
    <property type="project" value="UniProtKB-ARBA"/>
</dbReference>
<accession>A0A927BSD5</accession>
<feature type="active site" evidence="4">
    <location>
        <position position="292"/>
    </location>
</feature>
<evidence type="ECO:0000256" key="3">
    <source>
        <dbReference type="ARBA" id="ARBA00023239"/>
    </source>
</evidence>
<dbReference type="InterPro" id="IPR003159">
    <property type="entry name" value="Lyase_8_central_dom"/>
</dbReference>
<dbReference type="SUPFAM" id="SSF48230">
    <property type="entry name" value="Chondroitin AC/alginate lyase"/>
    <property type="match status" value="1"/>
</dbReference>
<feature type="active site" evidence="4">
    <location>
        <position position="229"/>
    </location>
</feature>
<dbReference type="GO" id="GO:0005975">
    <property type="term" value="P:carbohydrate metabolic process"/>
    <property type="evidence" value="ECO:0007669"/>
    <property type="project" value="InterPro"/>
</dbReference>
<feature type="domain" description="Polysaccharide lyase family 8 central" evidence="5">
    <location>
        <begin position="374"/>
        <end position="633"/>
    </location>
</feature>